<evidence type="ECO:0000313" key="2">
    <source>
        <dbReference type="EMBL" id="MDP9827913.1"/>
    </source>
</evidence>
<feature type="coiled-coil region" evidence="1">
    <location>
        <begin position="86"/>
        <end position="120"/>
    </location>
</feature>
<evidence type="ECO:0008006" key="4">
    <source>
        <dbReference type="Google" id="ProtNLM"/>
    </source>
</evidence>
<reference evidence="2 3" key="1">
    <citation type="submission" date="2023-07" db="EMBL/GenBank/DDBJ databases">
        <title>Sequencing the genomes of 1000 actinobacteria strains.</title>
        <authorList>
            <person name="Klenk H.-P."/>
        </authorList>
    </citation>
    <scope>NUCLEOTIDE SEQUENCE [LARGE SCALE GENOMIC DNA]</scope>
    <source>
        <strain evidence="2 3">DSM 44388</strain>
    </source>
</reference>
<name>A0ABT9P5G3_9ACTN</name>
<keyword evidence="3" id="KW-1185">Reference proteome</keyword>
<keyword evidence="1" id="KW-0175">Coiled coil</keyword>
<dbReference type="RefSeq" id="WP_307244557.1">
    <property type="nucleotide sequence ID" value="NZ_JAUSQZ010000001.1"/>
</dbReference>
<proteinExistence type="predicted"/>
<protein>
    <recommendedName>
        <fullName evidence="4">WXG100 family type VII secretion target</fullName>
    </recommendedName>
</protein>
<organism evidence="2 3">
    <name type="scientific">Kineosporia succinea</name>
    <dbReference type="NCBI Taxonomy" id="84632"/>
    <lineage>
        <taxon>Bacteria</taxon>
        <taxon>Bacillati</taxon>
        <taxon>Actinomycetota</taxon>
        <taxon>Actinomycetes</taxon>
        <taxon>Kineosporiales</taxon>
        <taxon>Kineosporiaceae</taxon>
        <taxon>Kineosporia</taxon>
    </lineage>
</organism>
<dbReference type="Proteomes" id="UP001235712">
    <property type="component" value="Unassembled WGS sequence"/>
</dbReference>
<accession>A0ABT9P5G3</accession>
<evidence type="ECO:0000313" key="3">
    <source>
        <dbReference type="Proteomes" id="UP001235712"/>
    </source>
</evidence>
<comment type="caution">
    <text evidence="2">The sequence shown here is derived from an EMBL/GenBank/DDBJ whole genome shotgun (WGS) entry which is preliminary data.</text>
</comment>
<dbReference type="EMBL" id="JAUSQZ010000001">
    <property type="protein sequence ID" value="MDP9827913.1"/>
    <property type="molecule type" value="Genomic_DNA"/>
</dbReference>
<evidence type="ECO:0000256" key="1">
    <source>
        <dbReference type="SAM" id="Coils"/>
    </source>
</evidence>
<sequence length="449" mass="47463">MSRPTDWMPLRDTDPVPGDQVQIQAMAKRYRDFAAELEAQAASLNRLANAEGWDAIGGRAFASTATDVAGQLSKAKGRYQAVGDAISTYATALAQAQQEADDAAREAKQAEAEVKAKQAAGDATNALDDPMAQALNGPTRRLRAAMDRRDSADRQAAAQVRDAIDSDGLKDNWWDRVKDWTSKNWNSFIDWVHKHAGTINGIADWMGKISSALAVIGTVLSFIPVVNAIAPAFFAVAAGLTVISLVCHILTALSGDGSLVSIGLDVLGLVTFGWGKAATAGAKTAQAGLKAAAKTGFVRQAKGAATKKAAAKISENARKAVVNGGVRRARAEAGKLIDEALSKPASSFIANTNKWLVPRQAKVDKLVNSRIGKFLQMDSDVVYTTAQHKAIEALAPKYNGVKNAMAEVQKKVGQADLANAIGIAGDIADKSKAASLLDKYTTFGRYANK</sequence>
<gene>
    <name evidence="2" type="ORF">J2S57_003662</name>
</gene>